<dbReference type="GO" id="GO:0052716">
    <property type="term" value="F:hydroquinone:oxygen oxidoreductase activity"/>
    <property type="evidence" value="ECO:0007669"/>
    <property type="project" value="UniProtKB-EC"/>
</dbReference>
<dbReference type="InterPro" id="IPR034289">
    <property type="entry name" value="CuRO_3_LCC"/>
</dbReference>
<dbReference type="Pfam" id="PF07732">
    <property type="entry name" value="Cu-oxidase_3"/>
    <property type="match status" value="1"/>
</dbReference>
<proteinExistence type="inferred from homology"/>
<keyword evidence="6 13" id="KW-0964">Secreted</keyword>
<keyword evidence="7 13" id="KW-0479">Metal-binding</keyword>
<gene>
    <name evidence="17" type="ORF">STAS_14047</name>
</gene>
<keyword evidence="5 13" id="KW-0052">Apoplast</keyword>
<evidence type="ECO:0000259" key="16">
    <source>
        <dbReference type="Pfam" id="PF07732"/>
    </source>
</evidence>
<evidence type="ECO:0000256" key="4">
    <source>
        <dbReference type="ARBA" id="ARBA00012297"/>
    </source>
</evidence>
<dbReference type="CDD" id="cd13849">
    <property type="entry name" value="CuRO_1_LCC_plant"/>
    <property type="match status" value="1"/>
</dbReference>
<dbReference type="GO" id="GO:0005507">
    <property type="term" value="F:copper ion binding"/>
    <property type="evidence" value="ECO:0007669"/>
    <property type="project" value="InterPro"/>
</dbReference>
<dbReference type="InterPro" id="IPR033138">
    <property type="entry name" value="Cu_oxidase_CS"/>
</dbReference>
<comment type="catalytic activity">
    <reaction evidence="1 13">
        <text>4 hydroquinone + O2 = 4 benzosemiquinone + 2 H2O</text>
        <dbReference type="Rhea" id="RHEA:11276"/>
        <dbReference type="ChEBI" id="CHEBI:15377"/>
        <dbReference type="ChEBI" id="CHEBI:15379"/>
        <dbReference type="ChEBI" id="CHEBI:17594"/>
        <dbReference type="ChEBI" id="CHEBI:17977"/>
        <dbReference type="EC" id="1.10.3.2"/>
    </reaction>
</comment>
<evidence type="ECO:0000256" key="3">
    <source>
        <dbReference type="ARBA" id="ARBA00010609"/>
    </source>
</evidence>
<evidence type="ECO:0000259" key="14">
    <source>
        <dbReference type="Pfam" id="PF00394"/>
    </source>
</evidence>
<dbReference type="InterPro" id="IPR002355">
    <property type="entry name" value="Cu_oxidase_Cu_BS"/>
</dbReference>
<keyword evidence="9 13" id="KW-0560">Oxidoreductase</keyword>
<dbReference type="InterPro" id="IPR008972">
    <property type="entry name" value="Cupredoxin"/>
</dbReference>
<dbReference type="GO" id="GO:0046274">
    <property type="term" value="P:lignin catabolic process"/>
    <property type="evidence" value="ECO:0007669"/>
    <property type="project" value="UniProtKB-KW"/>
</dbReference>
<dbReference type="InterPro" id="IPR034285">
    <property type="entry name" value="CuRO_2_LCC"/>
</dbReference>
<dbReference type="InterPro" id="IPR045087">
    <property type="entry name" value="Cu-oxidase_fam"/>
</dbReference>
<evidence type="ECO:0000256" key="10">
    <source>
        <dbReference type="ARBA" id="ARBA00023008"/>
    </source>
</evidence>
<evidence type="ECO:0000256" key="1">
    <source>
        <dbReference type="ARBA" id="ARBA00000349"/>
    </source>
</evidence>
<evidence type="ECO:0000256" key="12">
    <source>
        <dbReference type="ARBA" id="ARBA00023185"/>
    </source>
</evidence>
<name>A0A5A7PYK5_STRAF</name>
<comment type="subcellular location">
    <subcellularLocation>
        <location evidence="2 13">Secreted</location>
        <location evidence="2 13">Extracellular space</location>
        <location evidence="2 13">Apoplast</location>
    </subcellularLocation>
</comment>
<dbReference type="OrthoDB" id="2121828at2759"/>
<dbReference type="PROSITE" id="PS00079">
    <property type="entry name" value="MULTICOPPER_OXIDASE1"/>
    <property type="match status" value="1"/>
</dbReference>
<keyword evidence="11" id="KW-0325">Glycoprotein</keyword>
<dbReference type="PANTHER" id="PTHR11709">
    <property type="entry name" value="MULTI-COPPER OXIDASE"/>
    <property type="match status" value="1"/>
</dbReference>
<keyword evidence="10 13" id="KW-0186">Copper</keyword>
<comment type="function">
    <text evidence="13">Lignin degradation and detoxification of lignin-derived products.</text>
</comment>
<dbReference type="PANTHER" id="PTHR11709:SF520">
    <property type="entry name" value="LACCASE"/>
    <property type="match status" value="1"/>
</dbReference>
<dbReference type="Pfam" id="PF07731">
    <property type="entry name" value="Cu-oxidase_2"/>
    <property type="match status" value="1"/>
</dbReference>
<dbReference type="SUPFAM" id="SSF49503">
    <property type="entry name" value="Cupredoxins"/>
    <property type="match status" value="3"/>
</dbReference>
<evidence type="ECO:0000256" key="11">
    <source>
        <dbReference type="ARBA" id="ARBA00023180"/>
    </source>
</evidence>
<feature type="domain" description="Plastocyanin-like" evidence="15">
    <location>
        <begin position="427"/>
        <end position="559"/>
    </location>
</feature>
<dbReference type="InterPro" id="IPR011707">
    <property type="entry name" value="Cu-oxidase-like_N"/>
</dbReference>
<dbReference type="PROSITE" id="PS00080">
    <property type="entry name" value="MULTICOPPER_OXIDASE2"/>
    <property type="match status" value="1"/>
</dbReference>
<dbReference type="EMBL" id="BKCP01005405">
    <property type="protein sequence ID" value="GER37622.1"/>
    <property type="molecule type" value="Genomic_DNA"/>
</dbReference>
<evidence type="ECO:0000313" key="18">
    <source>
        <dbReference type="Proteomes" id="UP000325081"/>
    </source>
</evidence>
<dbReference type="GO" id="GO:0048046">
    <property type="term" value="C:apoplast"/>
    <property type="evidence" value="ECO:0007669"/>
    <property type="project" value="UniProtKB-SubCell"/>
</dbReference>
<dbReference type="CDD" id="cd13897">
    <property type="entry name" value="CuRO_3_LCC_plant"/>
    <property type="match status" value="1"/>
</dbReference>
<dbReference type="InterPro" id="IPR011706">
    <property type="entry name" value="Cu-oxidase_C"/>
</dbReference>
<evidence type="ECO:0000259" key="15">
    <source>
        <dbReference type="Pfam" id="PF07731"/>
    </source>
</evidence>
<accession>A0A5A7PYK5</accession>
<reference evidence="18" key="1">
    <citation type="journal article" date="2019" name="Curr. Biol.">
        <title>Genome Sequence of Striga asiatica Provides Insight into the Evolution of Plant Parasitism.</title>
        <authorList>
            <person name="Yoshida S."/>
            <person name="Kim S."/>
            <person name="Wafula E.K."/>
            <person name="Tanskanen J."/>
            <person name="Kim Y.M."/>
            <person name="Honaas L."/>
            <person name="Yang Z."/>
            <person name="Spallek T."/>
            <person name="Conn C.E."/>
            <person name="Ichihashi Y."/>
            <person name="Cheong K."/>
            <person name="Cui S."/>
            <person name="Der J.P."/>
            <person name="Gundlach H."/>
            <person name="Jiao Y."/>
            <person name="Hori C."/>
            <person name="Ishida J.K."/>
            <person name="Kasahara H."/>
            <person name="Kiba T."/>
            <person name="Kim M.S."/>
            <person name="Koo N."/>
            <person name="Laohavisit A."/>
            <person name="Lee Y.H."/>
            <person name="Lumba S."/>
            <person name="McCourt P."/>
            <person name="Mortimer J.C."/>
            <person name="Mutuku J.M."/>
            <person name="Nomura T."/>
            <person name="Sasaki-Sekimoto Y."/>
            <person name="Seto Y."/>
            <person name="Wang Y."/>
            <person name="Wakatake T."/>
            <person name="Sakakibara H."/>
            <person name="Demura T."/>
            <person name="Yamaguchi S."/>
            <person name="Yoneyama K."/>
            <person name="Manabe R.I."/>
            <person name="Nelson D.C."/>
            <person name="Schulman A.H."/>
            <person name="Timko M.P."/>
            <person name="dePamphilis C.W."/>
            <person name="Choi D."/>
            <person name="Shirasu K."/>
        </authorList>
    </citation>
    <scope>NUCLEOTIDE SEQUENCE [LARGE SCALE GENOMIC DNA]</scope>
    <source>
        <strain evidence="18">cv. UVA1</strain>
    </source>
</reference>
<dbReference type="AlphaFoldDB" id="A0A5A7PYK5"/>
<feature type="domain" description="Plastocyanin-like" evidence="16">
    <location>
        <begin position="42"/>
        <end position="155"/>
    </location>
</feature>
<organism evidence="17 18">
    <name type="scientific">Striga asiatica</name>
    <name type="common">Asiatic witchweed</name>
    <name type="synonym">Buchnera asiatica</name>
    <dbReference type="NCBI Taxonomy" id="4170"/>
    <lineage>
        <taxon>Eukaryota</taxon>
        <taxon>Viridiplantae</taxon>
        <taxon>Streptophyta</taxon>
        <taxon>Embryophyta</taxon>
        <taxon>Tracheophyta</taxon>
        <taxon>Spermatophyta</taxon>
        <taxon>Magnoliopsida</taxon>
        <taxon>eudicotyledons</taxon>
        <taxon>Gunneridae</taxon>
        <taxon>Pentapetalae</taxon>
        <taxon>asterids</taxon>
        <taxon>lamiids</taxon>
        <taxon>Lamiales</taxon>
        <taxon>Orobanchaceae</taxon>
        <taxon>Buchnereae</taxon>
        <taxon>Striga</taxon>
    </lineage>
</organism>
<dbReference type="Pfam" id="PF00394">
    <property type="entry name" value="Cu-oxidase"/>
    <property type="match status" value="1"/>
</dbReference>
<dbReference type="Gene3D" id="2.60.40.420">
    <property type="entry name" value="Cupredoxins - blue copper proteins"/>
    <property type="match status" value="3"/>
</dbReference>
<evidence type="ECO:0000256" key="13">
    <source>
        <dbReference type="RuleBase" id="RU361119"/>
    </source>
</evidence>
<dbReference type="InterPro" id="IPR001117">
    <property type="entry name" value="Cu-oxidase_2nd"/>
</dbReference>
<protein>
    <recommendedName>
        <fullName evidence="4 13">Laccase</fullName>
        <ecNumber evidence="4 13">1.10.3.2</ecNumber>
    </recommendedName>
    <alternativeName>
        <fullName evidence="13">Benzenediol:oxygen oxidoreductase</fullName>
    </alternativeName>
    <alternativeName>
        <fullName evidence="13">Diphenol oxidase</fullName>
    </alternativeName>
    <alternativeName>
        <fullName evidence="13">Urishiol oxidase</fullName>
    </alternativeName>
</protein>
<evidence type="ECO:0000313" key="17">
    <source>
        <dbReference type="EMBL" id="GER37622.1"/>
    </source>
</evidence>
<dbReference type="CDD" id="cd13875">
    <property type="entry name" value="CuRO_2_LCC_plant"/>
    <property type="match status" value="1"/>
</dbReference>
<evidence type="ECO:0000256" key="9">
    <source>
        <dbReference type="ARBA" id="ARBA00023002"/>
    </source>
</evidence>
<comment type="cofactor">
    <cofactor evidence="13">
        <name>Cu cation</name>
        <dbReference type="ChEBI" id="CHEBI:23378"/>
    </cofactor>
    <text evidence="13">Binds 4 Cu cations per monomer.</text>
</comment>
<dbReference type="NCBIfam" id="TIGR03389">
    <property type="entry name" value="laccase"/>
    <property type="match status" value="1"/>
</dbReference>
<dbReference type="InterPro" id="IPR034288">
    <property type="entry name" value="CuRO_1_LCC"/>
</dbReference>
<sequence length="577" mass="63853">MSIDCYLLQAMVEDPIHKILTYITMSQSPFGFLGPPKKAIKVKEASYSKLCETKNILTVNGKFPGPTLKVHKGETIIVDVYNRGNQNITIHWHGVKQPRNPWTDGPAYITQCPIKPGSQFSQKVIFSKEEGTLWWHAHNDWSRATVHGAIIVYPSPETSYPYTKPYAEVPIILGEWWKEDMMKVLGDFIASGGEPANSSAYMINGRPGDLYPCSKDDMFTMEVKSNKTYLLRLVNAGMNEIMFYGIAGHNLTVVGTDGSYSKPLTRAHVAISPGQTLDCLLLTDQTPGSYYMAARPYVTGFGVNFDNSTTVGLVRYSGAATNGPRRLPTLPDFNDTTAAQNFSFSIRSLNSKDHPCAVPLEISERILSTVSVNTRPCGPDGPAAGCAGPNGTRLAASMNNISFVAPRVDVLEAYFYRVPGVFGSGFPRAPPLEFNYTADVQPVELLVPWRGTEARLVRYGTNIEMVFQGTSLVSGIDHPMHLHGFTFFAVGWGLGNFDAARDPSNYNLMDPQQRNTIIVPRNGWAAIRFQADNPGVWFMHCHFERHMTWGMEMVFIVESGSGPTERVMPPPQDMPPC</sequence>
<evidence type="ECO:0000256" key="7">
    <source>
        <dbReference type="ARBA" id="ARBA00022723"/>
    </source>
</evidence>
<keyword evidence="8 13" id="KW-0677">Repeat</keyword>
<evidence type="ECO:0000256" key="6">
    <source>
        <dbReference type="ARBA" id="ARBA00022525"/>
    </source>
</evidence>
<dbReference type="EC" id="1.10.3.2" evidence="4 13"/>
<evidence type="ECO:0000256" key="5">
    <source>
        <dbReference type="ARBA" id="ARBA00022523"/>
    </source>
</evidence>
<comment type="caution">
    <text evidence="17">The sequence shown here is derived from an EMBL/GenBank/DDBJ whole genome shotgun (WGS) entry which is preliminary data.</text>
</comment>
<dbReference type="InterPro" id="IPR017761">
    <property type="entry name" value="Laccase"/>
</dbReference>
<dbReference type="Proteomes" id="UP000325081">
    <property type="component" value="Unassembled WGS sequence"/>
</dbReference>
<comment type="similarity">
    <text evidence="3 13">Belongs to the multicopper oxidase family.</text>
</comment>
<keyword evidence="18" id="KW-1185">Reference proteome</keyword>
<keyword evidence="12 13" id="KW-0439">Lignin degradation</keyword>
<feature type="domain" description="Plastocyanin-like" evidence="14">
    <location>
        <begin position="168"/>
        <end position="319"/>
    </location>
</feature>
<evidence type="ECO:0000256" key="8">
    <source>
        <dbReference type="ARBA" id="ARBA00022737"/>
    </source>
</evidence>
<evidence type="ECO:0000256" key="2">
    <source>
        <dbReference type="ARBA" id="ARBA00004271"/>
    </source>
</evidence>